<organism evidence="2 3">
    <name type="scientific">Paramagnetospirillum marisnigri</name>
    <dbReference type="NCBI Taxonomy" id="1285242"/>
    <lineage>
        <taxon>Bacteria</taxon>
        <taxon>Pseudomonadati</taxon>
        <taxon>Pseudomonadota</taxon>
        <taxon>Alphaproteobacteria</taxon>
        <taxon>Rhodospirillales</taxon>
        <taxon>Magnetospirillaceae</taxon>
        <taxon>Paramagnetospirillum</taxon>
    </lineage>
</organism>
<evidence type="ECO:0000256" key="1">
    <source>
        <dbReference type="SAM" id="Phobius"/>
    </source>
</evidence>
<dbReference type="EMBL" id="LWQT01000077">
    <property type="protein sequence ID" value="OAN48083.1"/>
    <property type="molecule type" value="Genomic_DNA"/>
</dbReference>
<dbReference type="RefSeq" id="WP_068494278.1">
    <property type="nucleotide sequence ID" value="NZ_LWQT01000077.1"/>
</dbReference>
<dbReference type="InterPro" id="IPR007401">
    <property type="entry name" value="DUF454"/>
</dbReference>
<sequence>MLTGPARLALLGLGWVFFGLGMVGVFLPVMPTTPFMLVALWCFAKSSERFHAWLFHHRLFGPPLRQWERHRVIPLYAKLAALGSMAASMVYVIGFTETAWPLLAVMATSCTAGAVFILTKPSRVRDP</sequence>
<dbReference type="AlphaFoldDB" id="A0A178MHP4"/>
<keyword evidence="1" id="KW-1133">Transmembrane helix</keyword>
<dbReference type="STRING" id="1285242.A6A04_04820"/>
<dbReference type="OrthoDB" id="9816293at2"/>
<dbReference type="Pfam" id="PF04304">
    <property type="entry name" value="DUF454"/>
    <property type="match status" value="1"/>
</dbReference>
<accession>A0A178MHP4</accession>
<feature type="transmembrane region" description="Helical" evidence="1">
    <location>
        <begin position="75"/>
        <end position="93"/>
    </location>
</feature>
<name>A0A178MHP4_9PROT</name>
<protein>
    <recommendedName>
        <fullName evidence="4">DUF454 domain-containing protein</fullName>
    </recommendedName>
</protein>
<gene>
    <name evidence="2" type="ORF">A6A04_04820</name>
</gene>
<feature type="transmembrane region" description="Helical" evidence="1">
    <location>
        <begin position="99"/>
        <end position="118"/>
    </location>
</feature>
<keyword evidence="3" id="KW-1185">Reference proteome</keyword>
<dbReference type="Proteomes" id="UP000078428">
    <property type="component" value="Unassembled WGS sequence"/>
</dbReference>
<dbReference type="PANTHER" id="PTHR35813">
    <property type="entry name" value="INNER MEMBRANE PROTEIN YBAN"/>
    <property type="match status" value="1"/>
</dbReference>
<dbReference type="PIRSF" id="PIRSF016789">
    <property type="entry name" value="DUF454"/>
    <property type="match status" value="1"/>
</dbReference>
<proteinExistence type="predicted"/>
<keyword evidence="1" id="KW-0812">Transmembrane</keyword>
<dbReference type="GO" id="GO:0005886">
    <property type="term" value="C:plasma membrane"/>
    <property type="evidence" value="ECO:0007669"/>
    <property type="project" value="TreeGrafter"/>
</dbReference>
<comment type="caution">
    <text evidence="2">The sequence shown here is derived from an EMBL/GenBank/DDBJ whole genome shotgun (WGS) entry which is preliminary data.</text>
</comment>
<dbReference type="PANTHER" id="PTHR35813:SF1">
    <property type="entry name" value="INNER MEMBRANE PROTEIN YBAN"/>
    <property type="match status" value="1"/>
</dbReference>
<evidence type="ECO:0000313" key="2">
    <source>
        <dbReference type="EMBL" id="OAN48083.1"/>
    </source>
</evidence>
<evidence type="ECO:0008006" key="4">
    <source>
        <dbReference type="Google" id="ProtNLM"/>
    </source>
</evidence>
<reference evidence="2 3" key="1">
    <citation type="submission" date="2016-04" db="EMBL/GenBank/DDBJ databases">
        <title>Draft genome sequence of freshwater magnetotactic bacteria Magnetospirillum marisnigri SP-1 and Magnetospirillum moscoviense BB-1.</title>
        <authorList>
            <person name="Koziaeva V."/>
            <person name="Dziuba M.V."/>
            <person name="Ivanov T.M."/>
            <person name="Kuznetsov B."/>
            <person name="Grouzdev D.S."/>
        </authorList>
    </citation>
    <scope>NUCLEOTIDE SEQUENCE [LARGE SCALE GENOMIC DNA]</scope>
    <source>
        <strain evidence="2 3">SP-1</strain>
    </source>
</reference>
<keyword evidence="1" id="KW-0472">Membrane</keyword>
<evidence type="ECO:0000313" key="3">
    <source>
        <dbReference type="Proteomes" id="UP000078428"/>
    </source>
</evidence>
<feature type="transmembrane region" description="Helical" evidence="1">
    <location>
        <begin position="12"/>
        <end position="43"/>
    </location>
</feature>